<name>A0ABR2RW42_9ROSI</name>
<evidence type="ECO:0000313" key="2">
    <source>
        <dbReference type="Proteomes" id="UP001396334"/>
    </source>
</evidence>
<proteinExistence type="predicted"/>
<sequence length="67" mass="7881">MSEQQQQIPRLKLGTQGPEKAKEILRFKMVKTRLANKIEEKRLMVESVMTSKRDAAESVWQAWSFCR</sequence>
<reference evidence="1 2" key="1">
    <citation type="journal article" date="2024" name="G3 (Bethesda)">
        <title>Genome assembly of Hibiscus sabdariffa L. provides insights into metabolisms of medicinal natural products.</title>
        <authorList>
            <person name="Kim T."/>
        </authorList>
    </citation>
    <scope>NUCLEOTIDE SEQUENCE [LARGE SCALE GENOMIC DNA]</scope>
    <source>
        <strain evidence="1">TK-2024</strain>
        <tissue evidence="1">Old leaves</tissue>
    </source>
</reference>
<dbReference type="EMBL" id="JBBPBN010000020">
    <property type="protein sequence ID" value="KAK9017205.1"/>
    <property type="molecule type" value="Genomic_DNA"/>
</dbReference>
<evidence type="ECO:0000313" key="1">
    <source>
        <dbReference type="EMBL" id="KAK9017205.1"/>
    </source>
</evidence>
<accession>A0ABR2RW42</accession>
<protein>
    <submittedName>
        <fullName evidence="1">Uncharacterized protein</fullName>
    </submittedName>
</protein>
<gene>
    <name evidence="1" type="ORF">V6N11_079687</name>
</gene>
<organism evidence="1 2">
    <name type="scientific">Hibiscus sabdariffa</name>
    <name type="common">roselle</name>
    <dbReference type="NCBI Taxonomy" id="183260"/>
    <lineage>
        <taxon>Eukaryota</taxon>
        <taxon>Viridiplantae</taxon>
        <taxon>Streptophyta</taxon>
        <taxon>Embryophyta</taxon>
        <taxon>Tracheophyta</taxon>
        <taxon>Spermatophyta</taxon>
        <taxon>Magnoliopsida</taxon>
        <taxon>eudicotyledons</taxon>
        <taxon>Gunneridae</taxon>
        <taxon>Pentapetalae</taxon>
        <taxon>rosids</taxon>
        <taxon>malvids</taxon>
        <taxon>Malvales</taxon>
        <taxon>Malvaceae</taxon>
        <taxon>Malvoideae</taxon>
        <taxon>Hibiscus</taxon>
    </lineage>
</organism>
<dbReference type="Proteomes" id="UP001396334">
    <property type="component" value="Unassembled WGS sequence"/>
</dbReference>
<comment type="caution">
    <text evidence="1">The sequence shown here is derived from an EMBL/GenBank/DDBJ whole genome shotgun (WGS) entry which is preliminary data.</text>
</comment>
<keyword evidence="2" id="KW-1185">Reference proteome</keyword>